<reference evidence="3" key="1">
    <citation type="submission" date="2019-08" db="EMBL/GenBank/DDBJ databases">
        <authorList>
            <person name="Kucharzyk K."/>
            <person name="Murdoch R.W."/>
            <person name="Higgins S."/>
            <person name="Loffler F."/>
        </authorList>
    </citation>
    <scope>NUCLEOTIDE SEQUENCE</scope>
</reference>
<proteinExistence type="predicted"/>
<evidence type="ECO:0000259" key="2">
    <source>
        <dbReference type="Pfam" id="PF07728"/>
    </source>
</evidence>
<evidence type="ECO:0000259" key="1">
    <source>
        <dbReference type="Pfam" id="PF01878"/>
    </source>
</evidence>
<dbReference type="AlphaFoldDB" id="A0A644YW70"/>
<dbReference type="EMBL" id="VSSQ01006448">
    <property type="protein sequence ID" value="MPM32722.1"/>
    <property type="molecule type" value="Genomic_DNA"/>
</dbReference>
<sequence>MFDKTRLLDALDKYKQNFVSTQWGEEKYKWEAVKCFQDNWDVNADNFAAMLALSLSKTGNLLASMNNFPAGMIEKFAQAAPEDVRAMFIDLFDESKDIVSRISDFKAQSSILLEKHGNGAKQHFQYENAVSTYLWLRYPDKYYIYKYGEIKTVAEVLVSDYRFKKGAYADNMRSFYRFYDELCTEIKKDEELLRLLKSQLTEECYPDPEYRTLTIDVGFFISRNFPQKNILPTDDWFPTDYSPNISVEKWVELLNDQNVFTAGSLEIMKRMKDHGGQATCTQLSIKYGKTKNFYNSGSSALARRVADKTGCPVMDRDEESFRWWPILYIGRYAEKEDPGIFIWKLRDELSAALDMVDLSEVPLYDNLAEGENFWWLNANPKIWSFSDIGVGEEQSYTLYNDNGNKRRIFQNFLDAKAGDMIIGYESSPVKQIVAICRVSAKQDGEKIIFEKIEGLSSPIDHKTLKSCSELEGMEYFSNAQGSLFKLSKDEYEFLIDMIRDENPLPKEEKREKYGKTDFLNEVYMTESRYDMLLSVLNTKKNIILQGAPGVGKTFAARRLAYSIIGEVDDSRVEFVQFHQNYSYEDFMMGYKPVNDGFELKYGIFYRFCQKAANQPDKKFFFIIDEINRGNLSKVFGELLMLIEPDYRGTRITLAYNGLQFMVPKNIYILGLMNTADRSLAMIDYALRRRFSFFEIEPGFDSDGFVKYKNSLNNDTFNGLIEQVQELNKEISRDKSLGKGFCIGHSYFCGQVSCSDDWMYSIVEHDILPMLSEYWFDESEKLQRWENNLRGIFQ</sequence>
<dbReference type="GO" id="GO:0016887">
    <property type="term" value="F:ATP hydrolysis activity"/>
    <property type="evidence" value="ECO:0007669"/>
    <property type="project" value="InterPro"/>
</dbReference>
<feature type="domain" description="ATPase dynein-related AAA" evidence="2">
    <location>
        <begin position="541"/>
        <end position="690"/>
    </location>
</feature>
<name>A0A644YW70_9ZZZZ</name>
<organism evidence="3">
    <name type="scientific">bioreactor metagenome</name>
    <dbReference type="NCBI Taxonomy" id="1076179"/>
    <lineage>
        <taxon>unclassified sequences</taxon>
        <taxon>metagenomes</taxon>
        <taxon>ecological metagenomes</taxon>
    </lineage>
</organism>
<dbReference type="InterPro" id="IPR015947">
    <property type="entry name" value="PUA-like_sf"/>
</dbReference>
<evidence type="ECO:0000313" key="3">
    <source>
        <dbReference type="EMBL" id="MPM32722.1"/>
    </source>
</evidence>
<dbReference type="SUPFAM" id="SSF88697">
    <property type="entry name" value="PUA domain-like"/>
    <property type="match status" value="1"/>
</dbReference>
<dbReference type="Gene3D" id="3.10.590.10">
    <property type="entry name" value="ph1033 like domains"/>
    <property type="match status" value="1"/>
</dbReference>
<dbReference type="CDD" id="cd00009">
    <property type="entry name" value="AAA"/>
    <property type="match status" value="1"/>
</dbReference>
<dbReference type="InterPro" id="IPR052934">
    <property type="entry name" value="Methyl-DNA_Rec/Restrict_Enz"/>
</dbReference>
<dbReference type="Gene3D" id="3.40.50.300">
    <property type="entry name" value="P-loop containing nucleotide triphosphate hydrolases"/>
    <property type="match status" value="1"/>
</dbReference>
<gene>
    <name evidence="3" type="ORF">SDC9_79287</name>
</gene>
<dbReference type="PANTHER" id="PTHR37291">
    <property type="entry name" value="5-METHYLCYTOSINE-SPECIFIC RESTRICTION ENZYME B"/>
    <property type="match status" value="1"/>
</dbReference>
<dbReference type="PANTHER" id="PTHR37291:SF1">
    <property type="entry name" value="TYPE IV METHYL-DIRECTED RESTRICTION ENZYME ECOKMCRB SUBUNIT"/>
    <property type="match status" value="1"/>
</dbReference>
<dbReference type="Pfam" id="PF01878">
    <property type="entry name" value="EVE"/>
    <property type="match status" value="1"/>
</dbReference>
<evidence type="ECO:0008006" key="4">
    <source>
        <dbReference type="Google" id="ProtNLM"/>
    </source>
</evidence>
<dbReference type="Pfam" id="PF07728">
    <property type="entry name" value="AAA_5"/>
    <property type="match status" value="1"/>
</dbReference>
<accession>A0A644YW70</accession>
<dbReference type="InterPro" id="IPR002740">
    <property type="entry name" value="EVE_domain"/>
</dbReference>
<comment type="caution">
    <text evidence="3">The sequence shown here is derived from an EMBL/GenBank/DDBJ whole genome shotgun (WGS) entry which is preliminary data.</text>
</comment>
<dbReference type="GO" id="GO:0005524">
    <property type="term" value="F:ATP binding"/>
    <property type="evidence" value="ECO:0007669"/>
    <property type="project" value="InterPro"/>
</dbReference>
<dbReference type="InterPro" id="IPR011704">
    <property type="entry name" value="ATPase_dyneun-rel_AAA"/>
</dbReference>
<protein>
    <recommendedName>
        <fullName evidence="4">AAA+ ATPase domain-containing protein</fullName>
    </recommendedName>
</protein>
<feature type="domain" description="EVE" evidence="1">
    <location>
        <begin position="372"/>
        <end position="497"/>
    </location>
</feature>
<dbReference type="SUPFAM" id="SSF52540">
    <property type="entry name" value="P-loop containing nucleoside triphosphate hydrolases"/>
    <property type="match status" value="1"/>
</dbReference>
<dbReference type="InterPro" id="IPR027417">
    <property type="entry name" value="P-loop_NTPase"/>
</dbReference>